<name>A0A3E1IQN5_GARVA</name>
<evidence type="ECO:0000256" key="1">
    <source>
        <dbReference type="SAM" id="Phobius"/>
    </source>
</evidence>
<proteinExistence type="predicted"/>
<keyword evidence="3" id="KW-1185">Reference proteome</keyword>
<keyword evidence="1" id="KW-0812">Transmembrane</keyword>
<dbReference type="Proteomes" id="UP000258888">
    <property type="component" value="Unassembled WGS sequence"/>
</dbReference>
<organism evidence="2 3">
    <name type="scientific">Gardnerella vaginalis</name>
    <dbReference type="NCBI Taxonomy" id="2702"/>
    <lineage>
        <taxon>Bacteria</taxon>
        <taxon>Bacillati</taxon>
        <taxon>Actinomycetota</taxon>
        <taxon>Actinomycetes</taxon>
        <taxon>Bifidobacteriales</taxon>
        <taxon>Bifidobacteriaceae</taxon>
        <taxon>Gardnerella</taxon>
    </lineage>
</organism>
<dbReference type="AlphaFoldDB" id="A0A3E1IQN5"/>
<feature type="transmembrane region" description="Helical" evidence="1">
    <location>
        <begin position="48"/>
        <end position="69"/>
    </location>
</feature>
<evidence type="ECO:0000313" key="2">
    <source>
        <dbReference type="EMBL" id="RFD75280.1"/>
    </source>
</evidence>
<accession>A0A3E1IQN5</accession>
<feature type="transmembrane region" description="Helical" evidence="1">
    <location>
        <begin position="20"/>
        <end position="42"/>
    </location>
</feature>
<keyword evidence="1" id="KW-1133">Transmembrane helix</keyword>
<evidence type="ECO:0000313" key="3">
    <source>
        <dbReference type="Proteomes" id="UP000258888"/>
    </source>
</evidence>
<keyword evidence="1" id="KW-0472">Membrane</keyword>
<gene>
    <name evidence="2" type="ORF">AXE76_03615</name>
</gene>
<protein>
    <submittedName>
        <fullName evidence="2">Uncharacterized protein</fullName>
    </submittedName>
</protein>
<reference evidence="2 3" key="1">
    <citation type="submission" date="2016-02" db="EMBL/GenBank/DDBJ databases">
        <title>Gardnerella vaginalis Subgroups Defined by cpn60 Sequencing and Sialidase Activity in Isolates from Canada, Belgium and Kenya.</title>
        <authorList>
            <person name="Schellenberg J."/>
            <person name="Paramel Jayaprakash T."/>
            <person name="Withana Gamage N."/>
            <person name="Patterson M.H."/>
            <person name="Vaneechoutte M."/>
            <person name="Hill J.E."/>
        </authorList>
    </citation>
    <scope>NUCLEOTIDE SEQUENCE [LARGE SCALE GENOMIC DNA]</scope>
    <source>
        <strain evidence="2 3">N160</strain>
    </source>
</reference>
<sequence length="117" mass="13381">MPTKQNDGKKSKFNPKSYKIGDYCIAIVTVVIALPLAIYGSFFLHKNISLVSILTCFISALLTIFKWHYDRKIIELNCKTEYKYDDKETAFKLIKSTLEGSFIVFAFVCVCCGYLKI</sequence>
<dbReference type="EMBL" id="LSLH01000001">
    <property type="protein sequence ID" value="RFD75280.1"/>
    <property type="molecule type" value="Genomic_DNA"/>
</dbReference>
<comment type="caution">
    <text evidence="2">The sequence shown here is derived from an EMBL/GenBank/DDBJ whole genome shotgun (WGS) entry which is preliminary data.</text>
</comment>